<keyword evidence="1 10" id="KW-1003">Cell membrane</keyword>
<evidence type="ECO:0000256" key="4">
    <source>
        <dbReference type="ARBA" id="ARBA00022692"/>
    </source>
</evidence>
<evidence type="ECO:0000256" key="6">
    <source>
        <dbReference type="ARBA" id="ARBA00023098"/>
    </source>
</evidence>
<keyword evidence="9 10" id="KW-1208">Phospholipid metabolism</keyword>
<dbReference type="EC" id="2.3.1.275" evidence="10"/>
<dbReference type="PANTHER" id="PTHR30309">
    <property type="entry name" value="INNER MEMBRANE PROTEIN YGIH"/>
    <property type="match status" value="1"/>
</dbReference>
<evidence type="ECO:0000256" key="8">
    <source>
        <dbReference type="ARBA" id="ARBA00023209"/>
    </source>
</evidence>
<dbReference type="RefSeq" id="WP_246908558.1">
    <property type="nucleotide sequence ID" value="NZ_JALJRB010000012.1"/>
</dbReference>
<dbReference type="GO" id="GO:0008654">
    <property type="term" value="P:phospholipid biosynthetic process"/>
    <property type="evidence" value="ECO:0007669"/>
    <property type="project" value="UniProtKB-UniRule"/>
</dbReference>
<proteinExistence type="inferred from homology"/>
<evidence type="ECO:0000256" key="2">
    <source>
        <dbReference type="ARBA" id="ARBA00022516"/>
    </source>
</evidence>
<keyword evidence="4 10" id="KW-0812">Transmembrane</keyword>
<keyword evidence="5 10" id="KW-1133">Transmembrane helix</keyword>
<evidence type="ECO:0000313" key="11">
    <source>
        <dbReference type="EMBL" id="MCJ8501316.1"/>
    </source>
</evidence>
<keyword evidence="3 10" id="KW-0808">Transferase</keyword>
<evidence type="ECO:0000256" key="10">
    <source>
        <dbReference type="HAMAP-Rule" id="MF_01043"/>
    </source>
</evidence>
<protein>
    <recommendedName>
        <fullName evidence="10">Glycerol-3-phosphate acyltransferase</fullName>
    </recommendedName>
    <alternativeName>
        <fullName evidence="10">Acyl-PO4 G3P acyltransferase</fullName>
    </alternativeName>
    <alternativeName>
        <fullName evidence="10">Acyl-phosphate--glycerol-3-phosphate acyltransferase</fullName>
    </alternativeName>
    <alternativeName>
        <fullName evidence="10">G3P acyltransferase</fullName>
        <shortName evidence="10">GPAT</shortName>
        <ecNumber evidence="10">2.3.1.275</ecNumber>
    </alternativeName>
    <alternativeName>
        <fullName evidence="10">Lysophosphatidic acid synthase</fullName>
        <shortName evidence="10">LPA synthase</shortName>
    </alternativeName>
</protein>
<dbReference type="HAMAP" id="MF_01043">
    <property type="entry name" value="PlsY"/>
    <property type="match status" value="1"/>
</dbReference>
<dbReference type="NCBIfam" id="TIGR00023">
    <property type="entry name" value="glycerol-3-phosphate 1-O-acyltransferase PlsY"/>
    <property type="match status" value="1"/>
</dbReference>
<comment type="caution">
    <text evidence="11">The sequence shown here is derived from an EMBL/GenBank/DDBJ whole genome shotgun (WGS) entry which is preliminary data.</text>
</comment>
<comment type="subunit">
    <text evidence="10">Probably interacts with PlsX.</text>
</comment>
<comment type="subcellular location">
    <subcellularLocation>
        <location evidence="10">Cell membrane</location>
        <topology evidence="10">Multi-pass membrane protein</topology>
    </subcellularLocation>
</comment>
<sequence>MNLSIWTLLLPMVAYLIGGIPVGLLLVRWTTRLDVRQTGSGNIGTTNVWRVAGMGVALATLSGDILKGALPCLATLHLVDHGPAYPASVGVAAVLGHMFPIYLGFRTGGKGVATAAGMFGVLTPLACGLALAVFFLSAVISRRVSVGSLVGALALPVLIVLTSGDLYLAGAGTLVMLLMMLRHRDNIQRLRKGEEPEFKGKR</sequence>
<evidence type="ECO:0000256" key="1">
    <source>
        <dbReference type="ARBA" id="ARBA00022475"/>
    </source>
</evidence>
<feature type="transmembrane region" description="Helical" evidence="10">
    <location>
        <begin position="85"/>
        <end position="105"/>
    </location>
</feature>
<gene>
    <name evidence="10 11" type="primary">plsY</name>
    <name evidence="11" type="ORF">MRX98_12095</name>
</gene>
<feature type="transmembrane region" description="Helical" evidence="10">
    <location>
        <begin position="152"/>
        <end position="181"/>
    </location>
</feature>
<dbReference type="SMART" id="SM01207">
    <property type="entry name" value="G3P_acyltransf"/>
    <property type="match status" value="1"/>
</dbReference>
<feature type="transmembrane region" description="Helical" evidence="10">
    <location>
        <begin position="48"/>
        <end position="65"/>
    </location>
</feature>
<keyword evidence="2 10" id="KW-0444">Lipid biosynthesis</keyword>
<comment type="function">
    <text evidence="10">Catalyzes the transfer of an acyl group from acyl-phosphate (acyl-PO(4)) to glycerol-3-phosphate (G3P) to form lysophosphatidic acid (LPA). This enzyme utilizes acyl-phosphate as fatty acyl donor, but not acyl-CoA or acyl-ACP.</text>
</comment>
<keyword evidence="11" id="KW-0012">Acyltransferase</keyword>
<name>A0AA41ULB3_9BACT</name>
<evidence type="ECO:0000256" key="3">
    <source>
        <dbReference type="ARBA" id="ARBA00022679"/>
    </source>
</evidence>
<comment type="pathway">
    <text evidence="10">Lipid metabolism; phospholipid metabolism.</text>
</comment>
<comment type="similarity">
    <text evidence="10">Belongs to the PlsY family.</text>
</comment>
<keyword evidence="12" id="KW-1185">Reference proteome</keyword>
<dbReference type="PANTHER" id="PTHR30309:SF0">
    <property type="entry name" value="GLYCEROL-3-PHOSPHATE ACYLTRANSFERASE-RELATED"/>
    <property type="match status" value="1"/>
</dbReference>
<feature type="transmembrane region" description="Helical" evidence="10">
    <location>
        <begin position="6"/>
        <end position="27"/>
    </location>
</feature>
<evidence type="ECO:0000256" key="7">
    <source>
        <dbReference type="ARBA" id="ARBA00023136"/>
    </source>
</evidence>
<dbReference type="Proteomes" id="UP001165427">
    <property type="component" value="Unassembled WGS sequence"/>
</dbReference>
<feature type="transmembrane region" description="Helical" evidence="10">
    <location>
        <begin position="117"/>
        <end position="140"/>
    </location>
</feature>
<keyword evidence="7 10" id="KW-0472">Membrane</keyword>
<evidence type="ECO:0000256" key="9">
    <source>
        <dbReference type="ARBA" id="ARBA00023264"/>
    </source>
</evidence>
<dbReference type="GO" id="GO:0043772">
    <property type="term" value="F:acyl-phosphate glycerol-3-phosphate acyltransferase activity"/>
    <property type="evidence" value="ECO:0007669"/>
    <property type="project" value="UniProtKB-UniRule"/>
</dbReference>
<evidence type="ECO:0000313" key="12">
    <source>
        <dbReference type="Proteomes" id="UP001165427"/>
    </source>
</evidence>
<comment type="catalytic activity">
    <reaction evidence="10">
        <text>an acyl phosphate + sn-glycerol 3-phosphate = a 1-acyl-sn-glycero-3-phosphate + phosphate</text>
        <dbReference type="Rhea" id="RHEA:34075"/>
        <dbReference type="ChEBI" id="CHEBI:43474"/>
        <dbReference type="ChEBI" id="CHEBI:57597"/>
        <dbReference type="ChEBI" id="CHEBI:57970"/>
        <dbReference type="ChEBI" id="CHEBI:59918"/>
        <dbReference type="EC" id="2.3.1.275"/>
    </reaction>
</comment>
<keyword evidence="8 10" id="KW-0594">Phospholipid biosynthesis</keyword>
<evidence type="ECO:0000256" key="5">
    <source>
        <dbReference type="ARBA" id="ARBA00022989"/>
    </source>
</evidence>
<keyword evidence="6 10" id="KW-0443">Lipid metabolism</keyword>
<dbReference type="EMBL" id="JALJRB010000012">
    <property type="protein sequence ID" value="MCJ8501316.1"/>
    <property type="molecule type" value="Genomic_DNA"/>
</dbReference>
<organism evidence="11 12">
    <name type="scientific">Desulfatitalea alkaliphila</name>
    <dbReference type="NCBI Taxonomy" id="2929485"/>
    <lineage>
        <taxon>Bacteria</taxon>
        <taxon>Pseudomonadati</taxon>
        <taxon>Thermodesulfobacteriota</taxon>
        <taxon>Desulfobacteria</taxon>
        <taxon>Desulfobacterales</taxon>
        <taxon>Desulfosarcinaceae</taxon>
        <taxon>Desulfatitalea</taxon>
    </lineage>
</organism>
<dbReference type="Pfam" id="PF02660">
    <property type="entry name" value="G3P_acyltransf"/>
    <property type="match status" value="1"/>
</dbReference>
<dbReference type="InterPro" id="IPR003811">
    <property type="entry name" value="G3P_acylTferase_PlsY"/>
</dbReference>
<accession>A0AA41ULB3</accession>
<reference evidence="11" key="1">
    <citation type="submission" date="2022-04" db="EMBL/GenBank/DDBJ databases">
        <title>Desulfatitalea alkaliphila sp. nov., a novel anaerobic sulfate-reducing bacterium isolated from terrestrial mud volcano, Taman Peninsula, Russia.</title>
        <authorList>
            <person name="Khomyakova M.A."/>
            <person name="Merkel A.Y."/>
            <person name="Slobodkin A.I."/>
        </authorList>
    </citation>
    <scope>NUCLEOTIDE SEQUENCE</scope>
    <source>
        <strain evidence="11">M08but</strain>
    </source>
</reference>
<dbReference type="AlphaFoldDB" id="A0AA41ULB3"/>
<dbReference type="GO" id="GO:0005886">
    <property type="term" value="C:plasma membrane"/>
    <property type="evidence" value="ECO:0007669"/>
    <property type="project" value="UniProtKB-SubCell"/>
</dbReference>